<dbReference type="FunFam" id="1.20.1250.20:FF:000002">
    <property type="entry name" value="Sugar transport protein 13"/>
    <property type="match status" value="1"/>
</dbReference>
<keyword evidence="6" id="KW-0769">Symport</keyword>
<proteinExistence type="inferred from homology"/>
<protein>
    <recommendedName>
        <fullName evidence="12">Major facilitator superfamily (MFS) profile domain-containing protein</fullName>
    </recommendedName>
</protein>
<evidence type="ECO:0000256" key="10">
    <source>
        <dbReference type="SAM" id="MobiDB-lite"/>
    </source>
</evidence>
<feature type="transmembrane region" description="Helical" evidence="11">
    <location>
        <begin position="31"/>
        <end position="52"/>
    </location>
</feature>
<keyword evidence="14" id="KW-1185">Reference proteome</keyword>
<dbReference type="Pfam" id="PF00083">
    <property type="entry name" value="Sugar_tr"/>
    <property type="match status" value="1"/>
</dbReference>
<gene>
    <name evidence="13" type="ORF">LTRI10_LOCUS665</name>
</gene>
<reference evidence="13 14" key="1">
    <citation type="submission" date="2024-04" db="EMBL/GenBank/DDBJ databases">
        <authorList>
            <person name="Fracassetti M."/>
        </authorList>
    </citation>
    <scope>NUCLEOTIDE SEQUENCE [LARGE SCALE GENOMIC DNA]</scope>
</reference>
<evidence type="ECO:0000256" key="7">
    <source>
        <dbReference type="ARBA" id="ARBA00022989"/>
    </source>
</evidence>
<dbReference type="AlphaFoldDB" id="A0AAV2C9Z3"/>
<dbReference type="EMBL" id="OZ034813">
    <property type="protein sequence ID" value="CAL1352718.1"/>
    <property type="molecule type" value="Genomic_DNA"/>
</dbReference>
<sequence length="524" mass="57070">MAPVIGPEEGNGPGPGSSTEKYSYEGQMTRYVVGACLVAAMAGLLFGYDIGISGGVTSMGPFLRKFFPSVYAREAADKSTNQYCKFDDVGLTMFTSSLYLAALVSSLAASWVTRELGRKASMVLGGFVFFLGAAMNGFAVSLWMLILGRLLLGVGVGFSVQSAPLYVSEMAPHKHRGALNIFFQLSITTGILSANLINYFTPRITSFAGWRLSLGGACIPALFIFISAIFLPNTPNSMLEKGGGGREEEEQALAMLCRIRGVTQQQAAAEFRDLVAAAKASRAVDGEHQWRKVLGKRQYRPQLTMAVVIQAALQLSGINVVMFYAPVLFSSIGFGDDAALLSAVVTGGVNVAATFVAVYGVDRWGRRALFLYGGAQMFIFQVLVAGLIGWKFGVTGEVSSLPKWYAVLIVTLICGFVSGFAWSWGPLGVVVPAEIFPLEIRSAAQSIAISTSMVFTFLIAQLFLTMLCHMKFGLFLFFAFFLAAMSVFVYFFLPETKNIPIEAVHRVWEKHWFWRRFVISDDDH</sequence>
<feature type="transmembrane region" description="Helical" evidence="11">
    <location>
        <begin position="368"/>
        <end position="392"/>
    </location>
</feature>
<keyword evidence="5 11" id="KW-0812">Transmembrane</keyword>
<comment type="similarity">
    <text evidence="2 9">Belongs to the major facilitator superfamily. Sugar transporter (TC 2.A.1.1) family.</text>
</comment>
<dbReference type="PRINTS" id="PR00171">
    <property type="entry name" value="SUGRTRNSPORT"/>
</dbReference>
<evidence type="ECO:0000256" key="11">
    <source>
        <dbReference type="SAM" id="Phobius"/>
    </source>
</evidence>
<feature type="transmembrane region" description="Helical" evidence="11">
    <location>
        <begin position="303"/>
        <end position="327"/>
    </location>
</feature>
<dbReference type="InterPro" id="IPR005829">
    <property type="entry name" value="Sugar_transporter_CS"/>
</dbReference>
<dbReference type="InterPro" id="IPR003663">
    <property type="entry name" value="Sugar/inositol_transpt"/>
</dbReference>
<feature type="transmembrane region" description="Helical" evidence="11">
    <location>
        <begin position="89"/>
        <end position="112"/>
    </location>
</feature>
<dbReference type="Proteomes" id="UP001497516">
    <property type="component" value="Chromosome 1"/>
</dbReference>
<organism evidence="13 14">
    <name type="scientific">Linum trigynum</name>
    <dbReference type="NCBI Taxonomy" id="586398"/>
    <lineage>
        <taxon>Eukaryota</taxon>
        <taxon>Viridiplantae</taxon>
        <taxon>Streptophyta</taxon>
        <taxon>Embryophyta</taxon>
        <taxon>Tracheophyta</taxon>
        <taxon>Spermatophyta</taxon>
        <taxon>Magnoliopsida</taxon>
        <taxon>eudicotyledons</taxon>
        <taxon>Gunneridae</taxon>
        <taxon>Pentapetalae</taxon>
        <taxon>rosids</taxon>
        <taxon>fabids</taxon>
        <taxon>Malpighiales</taxon>
        <taxon>Linaceae</taxon>
        <taxon>Linum</taxon>
    </lineage>
</organism>
<feature type="transmembrane region" description="Helical" evidence="11">
    <location>
        <begin position="124"/>
        <end position="144"/>
    </location>
</feature>
<evidence type="ECO:0000256" key="3">
    <source>
        <dbReference type="ARBA" id="ARBA00022448"/>
    </source>
</evidence>
<evidence type="ECO:0000259" key="12">
    <source>
        <dbReference type="PROSITE" id="PS50850"/>
    </source>
</evidence>
<dbReference type="PROSITE" id="PS50850">
    <property type="entry name" value="MFS"/>
    <property type="match status" value="1"/>
</dbReference>
<accession>A0AAV2C9Z3</accession>
<feature type="region of interest" description="Disordered" evidence="10">
    <location>
        <begin position="1"/>
        <end position="20"/>
    </location>
</feature>
<dbReference type="GO" id="GO:0016020">
    <property type="term" value="C:membrane"/>
    <property type="evidence" value="ECO:0007669"/>
    <property type="project" value="UniProtKB-SubCell"/>
</dbReference>
<evidence type="ECO:0000256" key="9">
    <source>
        <dbReference type="RuleBase" id="RU003346"/>
    </source>
</evidence>
<dbReference type="InterPro" id="IPR044778">
    <property type="entry name" value="MFS_STP/MST-like_plant"/>
</dbReference>
<feature type="domain" description="Major facilitator superfamily (MFS) profile" evidence="12">
    <location>
        <begin position="35"/>
        <end position="497"/>
    </location>
</feature>
<evidence type="ECO:0000313" key="14">
    <source>
        <dbReference type="Proteomes" id="UP001497516"/>
    </source>
</evidence>
<evidence type="ECO:0000256" key="2">
    <source>
        <dbReference type="ARBA" id="ARBA00010992"/>
    </source>
</evidence>
<dbReference type="SUPFAM" id="SSF103473">
    <property type="entry name" value="MFS general substrate transporter"/>
    <property type="match status" value="1"/>
</dbReference>
<evidence type="ECO:0000256" key="6">
    <source>
        <dbReference type="ARBA" id="ARBA00022847"/>
    </source>
</evidence>
<comment type="subcellular location">
    <subcellularLocation>
        <location evidence="1">Membrane</location>
        <topology evidence="1">Multi-pass membrane protein</topology>
    </subcellularLocation>
</comment>
<dbReference type="GO" id="GO:0015145">
    <property type="term" value="F:monosaccharide transmembrane transporter activity"/>
    <property type="evidence" value="ECO:0007669"/>
    <property type="project" value="InterPro"/>
</dbReference>
<dbReference type="Gene3D" id="1.20.1250.20">
    <property type="entry name" value="MFS general substrate transporter like domains"/>
    <property type="match status" value="1"/>
</dbReference>
<feature type="transmembrane region" description="Helical" evidence="11">
    <location>
        <begin position="150"/>
        <end position="167"/>
    </location>
</feature>
<dbReference type="InterPro" id="IPR020846">
    <property type="entry name" value="MFS_dom"/>
</dbReference>
<feature type="transmembrane region" description="Helical" evidence="11">
    <location>
        <begin position="212"/>
        <end position="231"/>
    </location>
</feature>
<evidence type="ECO:0000313" key="13">
    <source>
        <dbReference type="EMBL" id="CAL1352718.1"/>
    </source>
</evidence>
<feature type="transmembrane region" description="Helical" evidence="11">
    <location>
        <begin position="179"/>
        <end position="200"/>
    </location>
</feature>
<evidence type="ECO:0000256" key="4">
    <source>
        <dbReference type="ARBA" id="ARBA00022597"/>
    </source>
</evidence>
<keyword evidence="8 11" id="KW-0472">Membrane</keyword>
<dbReference type="InterPro" id="IPR045262">
    <property type="entry name" value="STP/PLT_plant"/>
</dbReference>
<feature type="transmembrane region" description="Helical" evidence="11">
    <location>
        <begin position="339"/>
        <end position="361"/>
    </location>
</feature>
<dbReference type="PROSITE" id="PS00217">
    <property type="entry name" value="SUGAR_TRANSPORT_2"/>
    <property type="match status" value="1"/>
</dbReference>
<keyword evidence="3 9" id="KW-0813">Transport</keyword>
<feature type="transmembrane region" description="Helical" evidence="11">
    <location>
        <begin position="404"/>
        <end position="425"/>
    </location>
</feature>
<dbReference type="CDD" id="cd17361">
    <property type="entry name" value="MFS_STP"/>
    <property type="match status" value="1"/>
</dbReference>
<feature type="transmembrane region" description="Helical" evidence="11">
    <location>
        <begin position="472"/>
        <end position="493"/>
    </location>
</feature>
<dbReference type="PROSITE" id="PS00216">
    <property type="entry name" value="SUGAR_TRANSPORT_1"/>
    <property type="match status" value="1"/>
</dbReference>
<feature type="transmembrane region" description="Helical" evidence="11">
    <location>
        <begin position="446"/>
        <end position="466"/>
    </location>
</feature>
<evidence type="ECO:0000256" key="5">
    <source>
        <dbReference type="ARBA" id="ARBA00022692"/>
    </source>
</evidence>
<dbReference type="InterPro" id="IPR036259">
    <property type="entry name" value="MFS_trans_sf"/>
</dbReference>
<evidence type="ECO:0000256" key="8">
    <source>
        <dbReference type="ARBA" id="ARBA00023136"/>
    </source>
</evidence>
<dbReference type="GO" id="GO:0015293">
    <property type="term" value="F:symporter activity"/>
    <property type="evidence" value="ECO:0007669"/>
    <property type="project" value="UniProtKB-KW"/>
</dbReference>
<dbReference type="InterPro" id="IPR005828">
    <property type="entry name" value="MFS_sugar_transport-like"/>
</dbReference>
<keyword evidence="4" id="KW-0762">Sugar transport</keyword>
<dbReference type="PANTHER" id="PTHR23500">
    <property type="entry name" value="SOLUTE CARRIER FAMILY 2, FACILITATED GLUCOSE TRANSPORTER"/>
    <property type="match status" value="1"/>
</dbReference>
<dbReference type="PANTHER" id="PTHR23500:SF567">
    <property type="entry name" value="SUGAR TRANSPORT PROTEIN 12-LIKE"/>
    <property type="match status" value="1"/>
</dbReference>
<evidence type="ECO:0000256" key="1">
    <source>
        <dbReference type="ARBA" id="ARBA00004141"/>
    </source>
</evidence>
<dbReference type="NCBIfam" id="TIGR00879">
    <property type="entry name" value="SP"/>
    <property type="match status" value="1"/>
</dbReference>
<name>A0AAV2C9Z3_9ROSI</name>
<keyword evidence="7 11" id="KW-1133">Transmembrane helix</keyword>